<dbReference type="AlphaFoldDB" id="A0A852YYQ8"/>
<protein>
    <submittedName>
        <fullName evidence="1">Uncharacterized protein</fullName>
    </submittedName>
</protein>
<keyword evidence="2" id="KW-1185">Reference proteome</keyword>
<proteinExistence type="predicted"/>
<comment type="caution">
    <text evidence="1">The sequence shown here is derived from an EMBL/GenBank/DDBJ whole genome shotgun (WGS) entry which is preliminary data.</text>
</comment>
<name>A0A852YYQ8_9ACTN</name>
<gene>
    <name evidence="1" type="ORF">FHR84_002187</name>
</gene>
<sequence length="73" mass="7514">MSRWALRLTTLLGRPLRIVAGIALGVLAPAVLAALPRLRGRSGVLPVFRLPVSGGGSPRVAAVGPVVTLVSHE</sequence>
<dbReference type="RefSeq" id="WP_179535294.1">
    <property type="nucleotide sequence ID" value="NZ_JACBYW010000003.1"/>
</dbReference>
<evidence type="ECO:0000313" key="1">
    <source>
        <dbReference type="EMBL" id="NYH78862.1"/>
    </source>
</evidence>
<organism evidence="1 2">
    <name type="scientific">Actinopolyspora biskrensis</name>
    <dbReference type="NCBI Taxonomy" id="1470178"/>
    <lineage>
        <taxon>Bacteria</taxon>
        <taxon>Bacillati</taxon>
        <taxon>Actinomycetota</taxon>
        <taxon>Actinomycetes</taxon>
        <taxon>Actinopolysporales</taxon>
        <taxon>Actinopolysporaceae</taxon>
        <taxon>Actinopolyspora</taxon>
    </lineage>
</organism>
<accession>A0A852YYQ8</accession>
<dbReference type="EMBL" id="JACBYW010000003">
    <property type="protein sequence ID" value="NYH78862.1"/>
    <property type="molecule type" value="Genomic_DNA"/>
</dbReference>
<dbReference type="Proteomes" id="UP000548304">
    <property type="component" value="Unassembled WGS sequence"/>
</dbReference>
<evidence type="ECO:0000313" key="2">
    <source>
        <dbReference type="Proteomes" id="UP000548304"/>
    </source>
</evidence>
<reference evidence="1 2" key="1">
    <citation type="submission" date="2020-07" db="EMBL/GenBank/DDBJ databases">
        <title>Genomic Encyclopedia of Type Strains, Phase III (KMG-III): the genomes of soil and plant-associated and newly described type strains.</title>
        <authorList>
            <person name="Whitman W."/>
        </authorList>
    </citation>
    <scope>NUCLEOTIDE SEQUENCE [LARGE SCALE GENOMIC DNA]</scope>
    <source>
        <strain evidence="1 2">CECT 8576</strain>
    </source>
</reference>